<dbReference type="PANTHER" id="PTHR11364">
    <property type="entry name" value="THIOSULFATE SULFERTANSFERASE"/>
    <property type="match status" value="1"/>
</dbReference>
<dbReference type="InterPro" id="IPR036873">
    <property type="entry name" value="Rhodanese-like_dom_sf"/>
</dbReference>
<protein>
    <submittedName>
        <fullName evidence="4">3-mercaptopyruvate sulfurtransferase</fullName>
        <ecNumber evidence="4">2.8.1.2</ecNumber>
    </submittedName>
</protein>
<dbReference type="GO" id="GO:0016784">
    <property type="term" value="F:3-mercaptopyruvate sulfurtransferase activity"/>
    <property type="evidence" value="ECO:0007669"/>
    <property type="project" value="UniProtKB-EC"/>
</dbReference>
<proteinExistence type="predicted"/>
<dbReference type="EC" id="2.8.1.2" evidence="4"/>
<dbReference type="CDD" id="cd01449">
    <property type="entry name" value="TST_Repeat_2"/>
    <property type="match status" value="1"/>
</dbReference>
<organism evidence="4 5">
    <name type="scientific">Vibrio marisflavi CECT 7928</name>
    <dbReference type="NCBI Taxonomy" id="634439"/>
    <lineage>
        <taxon>Bacteria</taxon>
        <taxon>Pseudomonadati</taxon>
        <taxon>Pseudomonadota</taxon>
        <taxon>Gammaproteobacteria</taxon>
        <taxon>Vibrionales</taxon>
        <taxon>Vibrionaceae</taxon>
        <taxon>Vibrio</taxon>
    </lineage>
</organism>
<dbReference type="PROSITE" id="PS50206">
    <property type="entry name" value="RHODANESE_3"/>
    <property type="match status" value="2"/>
</dbReference>
<evidence type="ECO:0000256" key="2">
    <source>
        <dbReference type="ARBA" id="ARBA00022737"/>
    </source>
</evidence>
<gene>
    <name evidence="4" type="primary">sseA</name>
    <name evidence="4" type="ORF">VMF7928_00529</name>
</gene>
<feature type="domain" description="Rhodanese" evidence="3">
    <location>
        <begin position="162"/>
        <end position="275"/>
    </location>
</feature>
<keyword evidence="5" id="KW-1185">Reference proteome</keyword>
<dbReference type="EMBL" id="CAKLDM010000001">
    <property type="protein sequence ID" value="CAH0536576.1"/>
    <property type="molecule type" value="Genomic_DNA"/>
</dbReference>
<reference evidence="4" key="1">
    <citation type="submission" date="2021-11" db="EMBL/GenBank/DDBJ databases">
        <authorList>
            <person name="Rodrigo-Torres L."/>
            <person name="Arahal R. D."/>
            <person name="Lucena T."/>
        </authorList>
    </citation>
    <scope>NUCLEOTIDE SEQUENCE</scope>
    <source>
        <strain evidence="4">CECT 7928</strain>
    </source>
</reference>
<dbReference type="Proteomes" id="UP000838748">
    <property type="component" value="Unassembled WGS sequence"/>
</dbReference>
<accession>A0ABN8DYT8</accession>
<name>A0ABN8DYT8_9VIBR</name>
<comment type="caution">
    <text evidence="4">The sequence shown here is derived from an EMBL/GenBank/DDBJ whole genome shotgun (WGS) entry which is preliminary data.</text>
</comment>
<dbReference type="PANTHER" id="PTHR11364:SF27">
    <property type="entry name" value="SULFURTRANSFERASE"/>
    <property type="match status" value="1"/>
</dbReference>
<dbReference type="SMART" id="SM00450">
    <property type="entry name" value="RHOD"/>
    <property type="match status" value="2"/>
</dbReference>
<feature type="domain" description="Rhodanese" evidence="3">
    <location>
        <begin position="15"/>
        <end position="131"/>
    </location>
</feature>
<sequence length="276" mass="31079">MGPLINAQWLNENISEQKLVILDASIDFQIPAETEKDKANFIPNAIRFDYDKEFCDPDSALPHMIPSEDRFNELARQLGINNDSIIVVYDNSGTFASPRAWWMFKAMGHKQVYVLDGGLTEWKRKGYQVTQSYREVTSTGDFNGHLSPSNFLSAQDVLAQIEQEDSLTIDARSKARFLGKTPEPRQGIRSGHIPNAVCLPFVDLMSKHKLKPAQQLKEIFDEVVPNDKEQYIFSCGSGVTACILALAAETLGYENLSVYDGSWTEWGQKQELPIEV</sequence>
<dbReference type="CDD" id="cd01448">
    <property type="entry name" value="TST_Repeat_1"/>
    <property type="match status" value="1"/>
</dbReference>
<dbReference type="InterPro" id="IPR045078">
    <property type="entry name" value="TST/MPST-like"/>
</dbReference>
<evidence type="ECO:0000313" key="5">
    <source>
        <dbReference type="Proteomes" id="UP000838748"/>
    </source>
</evidence>
<dbReference type="InterPro" id="IPR001763">
    <property type="entry name" value="Rhodanese-like_dom"/>
</dbReference>
<dbReference type="RefSeq" id="WP_237359930.1">
    <property type="nucleotide sequence ID" value="NZ_CAKLDM010000001.1"/>
</dbReference>
<evidence type="ECO:0000259" key="3">
    <source>
        <dbReference type="PROSITE" id="PS50206"/>
    </source>
</evidence>
<evidence type="ECO:0000256" key="1">
    <source>
        <dbReference type="ARBA" id="ARBA00022679"/>
    </source>
</evidence>
<keyword evidence="1 4" id="KW-0808">Transferase</keyword>
<keyword evidence="2" id="KW-0677">Repeat</keyword>
<dbReference type="Pfam" id="PF00581">
    <property type="entry name" value="Rhodanese"/>
    <property type="match status" value="2"/>
</dbReference>
<evidence type="ECO:0000313" key="4">
    <source>
        <dbReference type="EMBL" id="CAH0536576.1"/>
    </source>
</evidence>
<dbReference type="SUPFAM" id="SSF52821">
    <property type="entry name" value="Rhodanese/Cell cycle control phosphatase"/>
    <property type="match status" value="2"/>
</dbReference>
<dbReference type="Gene3D" id="3.40.250.10">
    <property type="entry name" value="Rhodanese-like domain"/>
    <property type="match status" value="2"/>
</dbReference>